<protein>
    <submittedName>
        <fullName evidence="1">Uncharacterized protein</fullName>
    </submittedName>
</protein>
<evidence type="ECO:0000313" key="2">
    <source>
        <dbReference type="Proteomes" id="UP001234297"/>
    </source>
</evidence>
<accession>A0ACC2LCT9</accession>
<evidence type="ECO:0000313" key="1">
    <source>
        <dbReference type="EMBL" id="KAJ8631347.1"/>
    </source>
</evidence>
<sequence>MLMGAECIQSCIMKEYLELPRCGSHLTVDASSDTQKIPDEAAIRSRYTMEATTALDPSHPTHINAEPRNHVDSKVKRCLRRRTLMNYGQFDTCYEEESDCEQTVKENSSRKFQQGSSRCQKVSARWCPEAACRPIIDEAPVFYPNEEEFKDTINYIASIRQKAEPYGICRIVPPPSWKPPCPLKDRSIWEHIKFATRIQEVDKLQNREPMRKKSRTRCQRKRKRRRQSRMGKTRRRNGSDVSDVNESVASDTDEKFGFHSGSDFTLEAFQRYANDFKEQYFGMRDTNENLNSSNKEPNKKWEPSVEDIEGEYWRIVEKPTEEIEVLYGADLETGVFGSGFPKANISSESEQDQYVRSGWNLNNFPRLPGSVLSFEKGDISGVLVPWLYVGMCFSSFCWHVEDHHLYSLNYLHWGDPKLWYGVPGSDALILEDAMRKHLPDLFEEQPDLLHELVTQLSPSVLKAEGVPVYRVVQHSQEFVLTFPRAYHSGFNCGFNCAEAVNVAPSDWLPHGQCAVELYSEQSRKTSVSHDKLLLGAATEAVRALSDLLLLGRNDPEILRWQNVCGKDGVLTKAIKTRVEMEQERRETLPILLQTRKMDRNFDSTDDRECFSCFYDLHLSAAGCECSQDRFACLKHAKLLCSCELSRRFFLFRYEMDELQTLVEALQGDLIAIRHWASEVLGLVLQSDDMLLEKPDDCKPASSDCSDSLDRTTQESQRSLHVGINNMDANISKQGTENELLKVESVERNMSSECCQEIVVPDINEPCKFDHHDSSEVVQSNWQAPNGLSECNAQIEGETRNCDVGQLILKSSENGNEFVHDGEVTCGLHLNLNLDAASNEHESGARHGSNGYDNLGSVQSVDKQNQAQCSDMLRQAYIAHSDIVDLDSCVGDETQTKYEYVRRCGIPTRSVESACPNVVPVKSLKDELCSRDAGHPCMSGSSKLFGVDLFPQQPCLERGNVQSASSTSQHTQNYHPLGPLVVQSSGPVKYGHGAEKLLSGVNYFVEPLNLGTVVPGRQWCSTQAIFPKGFRSRVRFPSVLDPAQVCSYISEVLDAGLLGPLFKVSVEQYPDEAFINISAKRCWEMVKERLNQEIVRQRSLGKQGLPPLLPVGSLNGLELFGFLSPAIIQAIEALDPHHQSLEYWSSKANQRLNTGTGSGSERPFPPHGIPVKTHRVFGMDLTKCEKDESNLETGASVEEVQRVLGGLFKKANPHELRMMHQVLRSESWSTNRRAAFRTLLDEIQKNCI</sequence>
<dbReference type="Proteomes" id="UP001234297">
    <property type="component" value="Chromosome 7"/>
</dbReference>
<gene>
    <name evidence="1" type="ORF">MRB53_024670</name>
</gene>
<keyword evidence="2" id="KW-1185">Reference proteome</keyword>
<proteinExistence type="predicted"/>
<reference evidence="1 2" key="1">
    <citation type="journal article" date="2022" name="Hortic Res">
        <title>A haplotype resolved chromosomal level avocado genome allows analysis of novel avocado genes.</title>
        <authorList>
            <person name="Nath O."/>
            <person name="Fletcher S.J."/>
            <person name="Hayward A."/>
            <person name="Shaw L.M."/>
            <person name="Masouleh A.K."/>
            <person name="Furtado A."/>
            <person name="Henry R.J."/>
            <person name="Mitter N."/>
        </authorList>
    </citation>
    <scope>NUCLEOTIDE SEQUENCE [LARGE SCALE GENOMIC DNA]</scope>
    <source>
        <strain evidence="2">cv. Hass</strain>
    </source>
</reference>
<name>A0ACC2LCT9_PERAE</name>
<dbReference type="EMBL" id="CM056815">
    <property type="protein sequence ID" value="KAJ8631347.1"/>
    <property type="molecule type" value="Genomic_DNA"/>
</dbReference>
<comment type="caution">
    <text evidence="1">The sequence shown here is derived from an EMBL/GenBank/DDBJ whole genome shotgun (WGS) entry which is preliminary data.</text>
</comment>
<organism evidence="1 2">
    <name type="scientific">Persea americana</name>
    <name type="common">Avocado</name>
    <dbReference type="NCBI Taxonomy" id="3435"/>
    <lineage>
        <taxon>Eukaryota</taxon>
        <taxon>Viridiplantae</taxon>
        <taxon>Streptophyta</taxon>
        <taxon>Embryophyta</taxon>
        <taxon>Tracheophyta</taxon>
        <taxon>Spermatophyta</taxon>
        <taxon>Magnoliopsida</taxon>
        <taxon>Magnoliidae</taxon>
        <taxon>Laurales</taxon>
        <taxon>Lauraceae</taxon>
        <taxon>Persea</taxon>
    </lineage>
</organism>